<dbReference type="EMBL" id="FMZZ01000008">
    <property type="protein sequence ID" value="SDD19599.1"/>
    <property type="molecule type" value="Genomic_DNA"/>
</dbReference>
<dbReference type="InterPro" id="IPR010985">
    <property type="entry name" value="Ribbon_hlx_hlx"/>
</dbReference>
<dbReference type="CDD" id="cd21631">
    <property type="entry name" value="RHH_CopG_NikR-like"/>
    <property type="match status" value="1"/>
</dbReference>
<dbReference type="Proteomes" id="UP000199501">
    <property type="component" value="Unassembled WGS sequence"/>
</dbReference>
<feature type="domain" description="Ribbon-helix-helix protein CopG" evidence="1">
    <location>
        <begin position="7"/>
        <end position="41"/>
    </location>
</feature>
<protein>
    <submittedName>
        <fullName evidence="2">Ribbon-helix-helix protein, copG family</fullName>
    </submittedName>
</protein>
<name>A0A1G6SS02_9PSEU</name>
<reference evidence="3" key="1">
    <citation type="submission" date="2016-10" db="EMBL/GenBank/DDBJ databases">
        <authorList>
            <person name="Varghese N."/>
            <person name="Submissions S."/>
        </authorList>
    </citation>
    <scope>NUCLEOTIDE SEQUENCE [LARGE SCALE GENOMIC DNA]</scope>
    <source>
        <strain evidence="3">IBRC-M 10403</strain>
    </source>
</reference>
<evidence type="ECO:0000313" key="3">
    <source>
        <dbReference type="Proteomes" id="UP000199501"/>
    </source>
</evidence>
<dbReference type="SUPFAM" id="SSF47598">
    <property type="entry name" value="Ribbon-helix-helix"/>
    <property type="match status" value="1"/>
</dbReference>
<dbReference type="GO" id="GO:0006355">
    <property type="term" value="P:regulation of DNA-templated transcription"/>
    <property type="evidence" value="ECO:0007669"/>
    <property type="project" value="InterPro"/>
</dbReference>
<dbReference type="InterPro" id="IPR002145">
    <property type="entry name" value="CopG"/>
</dbReference>
<accession>A0A1G6SS02</accession>
<evidence type="ECO:0000313" key="2">
    <source>
        <dbReference type="EMBL" id="SDD19599.1"/>
    </source>
</evidence>
<keyword evidence="3" id="KW-1185">Reference proteome</keyword>
<dbReference type="AlphaFoldDB" id="A0A1G6SS02"/>
<proteinExistence type="predicted"/>
<gene>
    <name evidence="2" type="ORF">SAMN05216174_108139</name>
</gene>
<organism evidence="2 3">
    <name type="scientific">Actinokineospora iranica</name>
    <dbReference type="NCBI Taxonomy" id="1271860"/>
    <lineage>
        <taxon>Bacteria</taxon>
        <taxon>Bacillati</taxon>
        <taxon>Actinomycetota</taxon>
        <taxon>Actinomycetes</taxon>
        <taxon>Pseudonocardiales</taxon>
        <taxon>Pseudonocardiaceae</taxon>
        <taxon>Actinokineospora</taxon>
    </lineage>
</organism>
<dbReference type="STRING" id="1271860.SAMN05216174_108139"/>
<sequence>MTFMAMTLRLTEEENARLDELAVAEGRSKQEILRLALADRWARLHKEEQLGEVLGRVLPRYRALLDRLGPV</sequence>
<dbReference type="Pfam" id="PF01402">
    <property type="entry name" value="RHH_1"/>
    <property type="match status" value="1"/>
</dbReference>
<evidence type="ECO:0000259" key="1">
    <source>
        <dbReference type="Pfam" id="PF01402"/>
    </source>
</evidence>